<keyword evidence="9 12" id="KW-0653">Protein transport</keyword>
<dbReference type="Gene3D" id="3.30.420.270">
    <property type="match status" value="1"/>
</dbReference>
<keyword evidence="11 13" id="KW-0472">Membrane</keyword>
<keyword evidence="10 13" id="KW-1133">Transmembrane helix</keyword>
<evidence type="ECO:0000256" key="2">
    <source>
        <dbReference type="ARBA" id="ARBA00004249"/>
    </source>
</evidence>
<evidence type="ECO:0000313" key="14">
    <source>
        <dbReference type="EMBL" id="QBZ83655.1"/>
    </source>
</evidence>
<comment type="subunit">
    <text evidence="4">The accessory proteins ExbB and ExbD seem to form a complex with TonB.</text>
</comment>
<dbReference type="EMBL" id="CP032096">
    <property type="protein sequence ID" value="QBZ83655.1"/>
    <property type="molecule type" value="Genomic_DNA"/>
</dbReference>
<evidence type="ECO:0000256" key="7">
    <source>
        <dbReference type="ARBA" id="ARBA00022519"/>
    </source>
</evidence>
<evidence type="ECO:0000313" key="15">
    <source>
        <dbReference type="Proteomes" id="UP000296201"/>
    </source>
</evidence>
<evidence type="ECO:0000256" key="6">
    <source>
        <dbReference type="ARBA" id="ARBA00022475"/>
    </source>
</evidence>
<keyword evidence="5 12" id="KW-0813">Transport</keyword>
<dbReference type="InterPro" id="IPR003400">
    <property type="entry name" value="ExbD"/>
</dbReference>
<evidence type="ECO:0000256" key="13">
    <source>
        <dbReference type="SAM" id="Phobius"/>
    </source>
</evidence>
<protein>
    <submittedName>
        <fullName evidence="14">Biopolymer transport protein ExbD</fullName>
    </submittedName>
</protein>
<keyword evidence="6" id="KW-1003">Cell membrane</keyword>
<dbReference type="GO" id="GO:0022857">
    <property type="term" value="F:transmembrane transporter activity"/>
    <property type="evidence" value="ECO:0007669"/>
    <property type="project" value="InterPro"/>
</dbReference>
<gene>
    <name evidence="14" type="primary">exbD_2</name>
    <name evidence="14" type="ORF">GHNINEIG_01716</name>
</gene>
<keyword evidence="7" id="KW-0997">Cell inner membrane</keyword>
<organism evidence="14 15">
    <name type="scientific">Hydrogenovibrio crunogenus</name>
    <dbReference type="NCBI Taxonomy" id="39765"/>
    <lineage>
        <taxon>Bacteria</taxon>
        <taxon>Pseudomonadati</taxon>
        <taxon>Pseudomonadota</taxon>
        <taxon>Gammaproteobacteria</taxon>
        <taxon>Thiotrichales</taxon>
        <taxon>Piscirickettsiaceae</taxon>
        <taxon>Hydrogenovibrio</taxon>
    </lineage>
</organism>
<sequence>MKRFDQINVIPMIDVMLVLLAIVLTSASFIVQDKLNIELPETKQTSTYKPDNDVSLRIAINADNQLFLNDQTTTLEALNLELRHLNPDDAIEIRVDQKAEFGHFTNLIDLMKKHHLSNLNILTRKQNG</sequence>
<evidence type="ECO:0000256" key="12">
    <source>
        <dbReference type="RuleBase" id="RU003879"/>
    </source>
</evidence>
<evidence type="ECO:0000256" key="9">
    <source>
        <dbReference type="ARBA" id="ARBA00022927"/>
    </source>
</evidence>
<reference evidence="14 15" key="1">
    <citation type="submission" date="2018-08" db="EMBL/GenBank/DDBJ databases">
        <title>Horizontal acquisition of hydrogen conversion ability and other habitat adaptations in Hydrogenovibrio crunogenus strains.</title>
        <authorList>
            <person name="Gonnella G."/>
            <person name="Adam N."/>
            <person name="Perner M."/>
        </authorList>
    </citation>
    <scope>NUCLEOTIDE SEQUENCE [LARGE SCALE GENOMIC DNA]</scope>
    <source>
        <strain evidence="14 15">SP-41</strain>
    </source>
</reference>
<name>A0A4P7P1E3_9GAMM</name>
<evidence type="ECO:0000256" key="3">
    <source>
        <dbReference type="ARBA" id="ARBA00005811"/>
    </source>
</evidence>
<dbReference type="PANTHER" id="PTHR30558:SF12">
    <property type="entry name" value="BIOPOLYMER TRANSPORT PROTEIN EXBD"/>
    <property type="match status" value="1"/>
</dbReference>
<accession>A0A4P7P1E3</accession>
<dbReference type="Pfam" id="PF02472">
    <property type="entry name" value="ExbD"/>
    <property type="match status" value="1"/>
</dbReference>
<evidence type="ECO:0000256" key="11">
    <source>
        <dbReference type="ARBA" id="ARBA00023136"/>
    </source>
</evidence>
<comment type="subcellular location">
    <subcellularLocation>
        <location evidence="2">Cell inner membrane</location>
        <topology evidence="2">Single-pass type II membrane protein</topology>
    </subcellularLocation>
    <subcellularLocation>
        <location evidence="12">Cell membrane</location>
        <topology evidence="12">Single-pass type II membrane protein</topology>
    </subcellularLocation>
</comment>
<dbReference type="PANTHER" id="PTHR30558">
    <property type="entry name" value="EXBD MEMBRANE COMPONENT OF PMF-DRIVEN MACROMOLECULE IMPORT SYSTEM"/>
    <property type="match status" value="1"/>
</dbReference>
<comment type="function">
    <text evidence="1">Involved in the TonB-dependent energy-dependent transport of various receptor-bound substrates.</text>
</comment>
<evidence type="ECO:0000256" key="5">
    <source>
        <dbReference type="ARBA" id="ARBA00022448"/>
    </source>
</evidence>
<evidence type="ECO:0000256" key="1">
    <source>
        <dbReference type="ARBA" id="ARBA00003540"/>
    </source>
</evidence>
<dbReference type="RefSeq" id="WP_135796254.1">
    <property type="nucleotide sequence ID" value="NZ_CP032096.1"/>
</dbReference>
<dbReference type="GO" id="GO:0005886">
    <property type="term" value="C:plasma membrane"/>
    <property type="evidence" value="ECO:0007669"/>
    <property type="project" value="UniProtKB-SubCell"/>
</dbReference>
<comment type="similarity">
    <text evidence="3 12">Belongs to the ExbD/TolR family.</text>
</comment>
<keyword evidence="15" id="KW-1185">Reference proteome</keyword>
<proteinExistence type="inferred from homology"/>
<dbReference type="AlphaFoldDB" id="A0A4P7P1E3"/>
<evidence type="ECO:0000256" key="8">
    <source>
        <dbReference type="ARBA" id="ARBA00022692"/>
    </source>
</evidence>
<evidence type="ECO:0000256" key="4">
    <source>
        <dbReference type="ARBA" id="ARBA00011471"/>
    </source>
</evidence>
<feature type="transmembrane region" description="Helical" evidence="13">
    <location>
        <begin position="12"/>
        <end position="31"/>
    </location>
</feature>
<dbReference type="OrthoDB" id="9798629at2"/>
<dbReference type="GO" id="GO:0015031">
    <property type="term" value="P:protein transport"/>
    <property type="evidence" value="ECO:0007669"/>
    <property type="project" value="UniProtKB-KW"/>
</dbReference>
<keyword evidence="8 12" id="KW-0812">Transmembrane</keyword>
<evidence type="ECO:0000256" key="10">
    <source>
        <dbReference type="ARBA" id="ARBA00022989"/>
    </source>
</evidence>
<dbReference type="Proteomes" id="UP000296201">
    <property type="component" value="Chromosome"/>
</dbReference>